<dbReference type="EMBL" id="QRBE01000016">
    <property type="protein sequence ID" value="RDS79118.1"/>
    <property type="molecule type" value="Genomic_DNA"/>
</dbReference>
<feature type="chain" id="PRO_5016704880" evidence="1">
    <location>
        <begin position="23"/>
        <end position="186"/>
    </location>
</feature>
<keyword evidence="3" id="KW-1185">Reference proteome</keyword>
<dbReference type="OrthoDB" id="5954414at2"/>
<accession>A0A370WSH4</accession>
<feature type="signal peptide" evidence="1">
    <location>
        <begin position="1"/>
        <end position="22"/>
    </location>
</feature>
<keyword evidence="1" id="KW-0732">Signal</keyword>
<reference evidence="2 3" key="1">
    <citation type="submission" date="2018-07" db="EMBL/GenBank/DDBJ databases">
        <title>Dyella monticola sp. nov. and Dyella psychrodurans sp. nov. isolated from monsoon evergreen broad-leaved forest soil of Dinghu Mountain, China.</title>
        <authorList>
            <person name="Gao Z."/>
            <person name="Qiu L."/>
        </authorList>
    </citation>
    <scope>NUCLEOTIDE SEQUENCE [LARGE SCALE GENOMIC DNA]</scope>
    <source>
        <strain evidence="2 3">4G-K06</strain>
    </source>
</reference>
<evidence type="ECO:0000256" key="1">
    <source>
        <dbReference type="SAM" id="SignalP"/>
    </source>
</evidence>
<dbReference type="Proteomes" id="UP000254258">
    <property type="component" value="Unassembled WGS sequence"/>
</dbReference>
<organism evidence="2 3">
    <name type="scientific">Dyella monticola</name>
    <dbReference type="NCBI Taxonomy" id="1927958"/>
    <lineage>
        <taxon>Bacteria</taxon>
        <taxon>Pseudomonadati</taxon>
        <taxon>Pseudomonadota</taxon>
        <taxon>Gammaproteobacteria</taxon>
        <taxon>Lysobacterales</taxon>
        <taxon>Rhodanobacteraceae</taxon>
        <taxon>Dyella</taxon>
    </lineage>
</organism>
<protein>
    <submittedName>
        <fullName evidence="2">Uncharacterized protein</fullName>
    </submittedName>
</protein>
<dbReference type="RefSeq" id="WP_147293377.1">
    <property type="nucleotide sequence ID" value="NZ_QRBE01000016.1"/>
</dbReference>
<evidence type="ECO:0000313" key="3">
    <source>
        <dbReference type="Proteomes" id="UP000254258"/>
    </source>
</evidence>
<gene>
    <name evidence="2" type="ORF">DWU98_19090</name>
</gene>
<evidence type="ECO:0000313" key="2">
    <source>
        <dbReference type="EMBL" id="RDS79118.1"/>
    </source>
</evidence>
<sequence>MFTSRLLTGVMLSLGVTLAAQAAENPAFTVLEQTDSGQPMLFQSTHPLKKGDVIKVYATNAQQITVMQVAACGSDCSHVHLIGTLPLSAYAVGLTTNSARFVVPQSGYISFWVQPVVGLLSTPLNASNGPWSFARVDPFLLLGQQTPYLMPPNPMPARAFSSDEGGLHARFDHRTFVTVSLADAGQ</sequence>
<comment type="caution">
    <text evidence="2">The sequence shown here is derived from an EMBL/GenBank/DDBJ whole genome shotgun (WGS) entry which is preliminary data.</text>
</comment>
<dbReference type="AlphaFoldDB" id="A0A370WSH4"/>
<name>A0A370WSH4_9GAMM</name>
<proteinExistence type="predicted"/>